<keyword evidence="2" id="KW-1185">Reference proteome</keyword>
<dbReference type="RefSeq" id="WP_171629825.1">
    <property type="nucleotide sequence ID" value="NZ_WHNY01000026.1"/>
</dbReference>
<protein>
    <recommendedName>
        <fullName evidence="3">Restriction endonuclease</fullName>
    </recommendedName>
</protein>
<sequence>MDLTTPLGDQIKKLYQLFKASHSYFKDESGANLHIEFIPNGFDVNSDEQANYLASICYHIKRGIWKKTVAALNKLVPGDELDVDVDKMISSYFLGSKYSDAEKRIEHFQKERNPFILEVLAYTMVYNIEYTPNMNLTLKAMNKVHLSAKIPGLDVAALACTPELDYYLIIGEAKNRETPSEGTKEAFDAFNRHCKGSTTADIRQEMSLLAESADLLDLNGNELCEKISKETIWKDRYIYRITLEHQSVRPHGGSQFKDYTNYLENVTEAERKQGEAFGTERLTKFYNKVSQIILDHIDNKGVDLSA</sequence>
<organism evidence="1 2">
    <name type="scientific">Paenibacillus plantarum</name>
    <dbReference type="NCBI Taxonomy" id="2654975"/>
    <lineage>
        <taxon>Bacteria</taxon>
        <taxon>Bacillati</taxon>
        <taxon>Bacillota</taxon>
        <taxon>Bacilli</taxon>
        <taxon>Bacillales</taxon>
        <taxon>Paenibacillaceae</taxon>
        <taxon>Paenibacillus</taxon>
    </lineage>
</organism>
<evidence type="ECO:0000313" key="2">
    <source>
        <dbReference type="Proteomes" id="UP000653578"/>
    </source>
</evidence>
<comment type="caution">
    <text evidence="1">The sequence shown here is derived from an EMBL/GenBank/DDBJ whole genome shotgun (WGS) entry which is preliminary data.</text>
</comment>
<name>A0ABX1X6Q3_9BACL</name>
<gene>
    <name evidence="1" type="ORF">GC096_08655</name>
</gene>
<proteinExistence type="predicted"/>
<reference evidence="1 2" key="1">
    <citation type="submission" date="2019-10" db="EMBL/GenBank/DDBJ databases">
        <title>Description of Paenibacillus humi sp. nov.</title>
        <authorList>
            <person name="Carlier A."/>
            <person name="Qi S."/>
        </authorList>
    </citation>
    <scope>NUCLEOTIDE SEQUENCE [LARGE SCALE GENOMIC DNA]</scope>
    <source>
        <strain evidence="1 2">LMG 31461</strain>
    </source>
</reference>
<dbReference type="EMBL" id="WHNY01000026">
    <property type="protein sequence ID" value="NOU64092.1"/>
    <property type="molecule type" value="Genomic_DNA"/>
</dbReference>
<dbReference type="Proteomes" id="UP000653578">
    <property type="component" value="Unassembled WGS sequence"/>
</dbReference>
<evidence type="ECO:0008006" key="3">
    <source>
        <dbReference type="Google" id="ProtNLM"/>
    </source>
</evidence>
<evidence type="ECO:0000313" key="1">
    <source>
        <dbReference type="EMBL" id="NOU64092.1"/>
    </source>
</evidence>
<accession>A0ABX1X6Q3</accession>